<organism evidence="1 2">
    <name type="scientific">Xylanibacter brevis</name>
    <dbReference type="NCBI Taxonomy" id="83231"/>
    <lineage>
        <taxon>Bacteria</taxon>
        <taxon>Pseudomonadati</taxon>
        <taxon>Bacteroidota</taxon>
        <taxon>Bacteroidia</taxon>
        <taxon>Bacteroidales</taxon>
        <taxon>Prevotellaceae</taxon>
        <taxon>Xylanibacter</taxon>
    </lineage>
</organism>
<dbReference type="Proteomes" id="UP001200470">
    <property type="component" value="Unassembled WGS sequence"/>
</dbReference>
<accession>A0ABS9CKR8</accession>
<reference evidence="1 2" key="1">
    <citation type="submission" date="2020-12" db="EMBL/GenBank/DDBJ databases">
        <title>Whole genome sequences of gut porcine anaerobes.</title>
        <authorList>
            <person name="Kubasova T."/>
            <person name="Jahodarova E."/>
            <person name="Rychlik I."/>
        </authorList>
    </citation>
    <scope>NUCLEOTIDE SEQUENCE [LARGE SCALE GENOMIC DNA]</scope>
    <source>
        <strain evidence="1 2">An925</strain>
    </source>
</reference>
<keyword evidence="2" id="KW-1185">Reference proteome</keyword>
<name>A0ABS9CKR8_9BACT</name>
<dbReference type="EMBL" id="JADYTN010000078">
    <property type="protein sequence ID" value="MCF2564917.1"/>
    <property type="molecule type" value="Genomic_DNA"/>
</dbReference>
<proteinExistence type="predicted"/>
<sequence length="53" mass="5919">MRRGRSDAASCWWRYSMGWNPRVEVGGITGAASQLRELIEVKEVITSYGRSGS</sequence>
<dbReference type="RefSeq" id="WP_301638755.1">
    <property type="nucleotide sequence ID" value="NZ_JADYTN010000078.1"/>
</dbReference>
<evidence type="ECO:0000313" key="2">
    <source>
        <dbReference type="Proteomes" id="UP001200470"/>
    </source>
</evidence>
<evidence type="ECO:0000313" key="1">
    <source>
        <dbReference type="EMBL" id="MCF2564917.1"/>
    </source>
</evidence>
<gene>
    <name evidence="1" type="ORF">I6E12_12520</name>
</gene>
<comment type="caution">
    <text evidence="1">The sequence shown here is derived from an EMBL/GenBank/DDBJ whole genome shotgun (WGS) entry which is preliminary data.</text>
</comment>
<protein>
    <submittedName>
        <fullName evidence="1">Uncharacterized protein</fullName>
    </submittedName>
</protein>